<keyword evidence="2" id="KW-1185">Reference proteome</keyword>
<comment type="caution">
    <text evidence="1">The sequence shown here is derived from an EMBL/GenBank/DDBJ whole genome shotgun (WGS) entry which is preliminary data.</text>
</comment>
<dbReference type="InterPro" id="IPR046720">
    <property type="entry name" value="DUF6612"/>
</dbReference>
<organism evidence="1 2">
    <name type="scientific">Paenibacillus motobuensis</name>
    <dbReference type="NCBI Taxonomy" id="295324"/>
    <lineage>
        <taxon>Bacteria</taxon>
        <taxon>Bacillati</taxon>
        <taxon>Bacillota</taxon>
        <taxon>Bacilli</taxon>
        <taxon>Bacillales</taxon>
        <taxon>Paenibacillaceae</taxon>
        <taxon>Paenibacillus</taxon>
    </lineage>
</organism>
<sequence length="291" mass="31540">MKKMVVLLLGAVLAFGLTGCGQDKKVDNNSSSGAGSNAPAVVETSEDVAVPAADELLTKLTDATKDLKSLSMTASSKQKVVIKVGEETQEQNIEMEIKSDIIQDPLAMMQELHMSMGELGNQDVTQYITADGIYMQTGGAWVKLTDETMMATLKDAAKQSADPSQQIEQFKSIASEMQVTEEGSDFVLKANLSGDNMKELAKSLMSQSGGENQADAMAAIDQMNIDNINIVYSINKETYLPSKMSVEMKMDMEAEGQQVSMDMKMDSSFSKFNEIEAIEVPQEALDNAIVQ</sequence>
<dbReference type="EMBL" id="BAAACX010000008">
    <property type="protein sequence ID" value="GAA0386979.1"/>
    <property type="molecule type" value="Genomic_DNA"/>
</dbReference>
<evidence type="ECO:0000313" key="2">
    <source>
        <dbReference type="Proteomes" id="UP001500340"/>
    </source>
</evidence>
<dbReference type="RefSeq" id="WP_343860037.1">
    <property type="nucleotide sequence ID" value="NZ_BAAACX010000008.1"/>
</dbReference>
<evidence type="ECO:0008006" key="3">
    <source>
        <dbReference type="Google" id="ProtNLM"/>
    </source>
</evidence>
<name>A0ABN1X535_9BACL</name>
<dbReference type="Proteomes" id="UP001500340">
    <property type="component" value="Unassembled WGS sequence"/>
</dbReference>
<dbReference type="Pfam" id="PF20316">
    <property type="entry name" value="DUF6612"/>
    <property type="match status" value="1"/>
</dbReference>
<gene>
    <name evidence="1" type="ORF">GCM10008933_17420</name>
</gene>
<dbReference type="Gene3D" id="2.50.20.20">
    <property type="match status" value="1"/>
</dbReference>
<accession>A0ABN1X535</accession>
<reference evidence="1 2" key="1">
    <citation type="journal article" date="2019" name="Int. J. Syst. Evol. Microbiol.">
        <title>The Global Catalogue of Microorganisms (GCM) 10K type strain sequencing project: providing services to taxonomists for standard genome sequencing and annotation.</title>
        <authorList>
            <consortium name="The Broad Institute Genomics Platform"/>
            <consortium name="The Broad Institute Genome Sequencing Center for Infectious Disease"/>
            <person name="Wu L."/>
            <person name="Ma J."/>
        </authorList>
    </citation>
    <scope>NUCLEOTIDE SEQUENCE [LARGE SCALE GENOMIC DNA]</scope>
    <source>
        <strain evidence="1 2">JCM 12774</strain>
    </source>
</reference>
<protein>
    <recommendedName>
        <fullName evidence="3">Lipoprotein</fullName>
    </recommendedName>
</protein>
<dbReference type="PROSITE" id="PS51257">
    <property type="entry name" value="PROKAR_LIPOPROTEIN"/>
    <property type="match status" value="1"/>
</dbReference>
<proteinExistence type="predicted"/>
<evidence type="ECO:0000313" key="1">
    <source>
        <dbReference type="EMBL" id="GAA0386979.1"/>
    </source>
</evidence>